<keyword evidence="2" id="KW-0969">Cilium</keyword>
<feature type="region of interest" description="Disordered" evidence="1">
    <location>
        <begin position="28"/>
        <end position="49"/>
    </location>
</feature>
<proteinExistence type="predicted"/>
<dbReference type="InterPro" id="IPR019704">
    <property type="entry name" value="Flagellar_assmbl_FliX_class2"/>
</dbReference>
<dbReference type="GO" id="GO:0044781">
    <property type="term" value="P:bacterial-type flagellum organization"/>
    <property type="evidence" value="ECO:0007669"/>
    <property type="project" value="InterPro"/>
</dbReference>
<keyword evidence="2" id="KW-0966">Cell projection</keyword>
<dbReference type="Pfam" id="PF10768">
    <property type="entry name" value="FliX"/>
    <property type="match status" value="1"/>
</dbReference>
<dbReference type="AlphaFoldDB" id="A0A7U4J8N3"/>
<dbReference type="KEGG" id="sphi:TS85_10995"/>
<dbReference type="OrthoDB" id="8005693at2"/>
<organism evidence="2 3">
    <name type="scientific">Sphingomonas hengshuiensis</name>
    <dbReference type="NCBI Taxonomy" id="1609977"/>
    <lineage>
        <taxon>Bacteria</taxon>
        <taxon>Pseudomonadati</taxon>
        <taxon>Pseudomonadota</taxon>
        <taxon>Alphaproteobacteria</taxon>
        <taxon>Sphingomonadales</taxon>
        <taxon>Sphingomonadaceae</taxon>
        <taxon>Sphingomonas</taxon>
    </lineage>
</organism>
<evidence type="ECO:0000256" key="1">
    <source>
        <dbReference type="SAM" id="MobiDB-lite"/>
    </source>
</evidence>
<dbReference type="RefSeq" id="WP_044332163.1">
    <property type="nucleotide sequence ID" value="NZ_CP010836.1"/>
</dbReference>
<keyword evidence="3" id="KW-1185">Reference proteome</keyword>
<reference evidence="2 3" key="2">
    <citation type="submission" date="2015-02" db="EMBL/GenBank/DDBJ databases">
        <title>The complete genome of Sphingomonas hengshuiensis sp. WHSC-8 isolated from soil of Hengshui Lake.</title>
        <authorList>
            <person name="Wei S."/>
            <person name="Guo J."/>
            <person name="Su C."/>
            <person name="Wu R."/>
            <person name="Zhang Z."/>
            <person name="Liang K."/>
            <person name="Li H."/>
            <person name="Wang T."/>
            <person name="Liu H."/>
            <person name="Zhang C."/>
            <person name="Li Z."/>
            <person name="Wang Q."/>
            <person name="Meng J."/>
        </authorList>
    </citation>
    <scope>NUCLEOTIDE SEQUENCE [LARGE SCALE GENOMIC DNA]</scope>
    <source>
        <strain evidence="2 3">WHSC-8</strain>
    </source>
</reference>
<reference evidence="2 3" key="1">
    <citation type="journal article" date="2015" name="Int. J. Syst. Evol. Microbiol.">
        <title>Sphingomonas hengshuiensis sp. nov., isolated from lake wetland.</title>
        <authorList>
            <person name="Wei S."/>
            <person name="Wang T."/>
            <person name="Liu H."/>
            <person name="Zhang C."/>
            <person name="Guo J."/>
            <person name="Wang Q."/>
            <person name="Liang K."/>
            <person name="Zhang Z."/>
        </authorList>
    </citation>
    <scope>NUCLEOTIDE SEQUENCE [LARGE SCALE GENOMIC DNA]</scope>
    <source>
        <strain evidence="2 3">WHSC-8</strain>
    </source>
</reference>
<gene>
    <name evidence="2" type="ORF">TS85_10995</name>
</gene>
<keyword evidence="2" id="KW-0282">Flagellum</keyword>
<feature type="compositionally biased region" description="Pro residues" evidence="1">
    <location>
        <begin position="35"/>
        <end position="49"/>
    </location>
</feature>
<name>A0A7U4J8N3_9SPHN</name>
<dbReference type="Proteomes" id="UP000032300">
    <property type="component" value="Chromosome"/>
</dbReference>
<sequence>MRIEGLSTILLRGAFAALPKVVPSFPMNEDGPRAMPQPPVSGPGAPPMPSVQMLVALAAGDPGIERRRKQAVDAERGLDALDRLHREVLAGTPSVARLQEIAEWSQGFTNPDDPVLKDILSEIDLRVRVELAKFDVEA</sequence>
<dbReference type="EMBL" id="CP010836">
    <property type="protein sequence ID" value="AJP72202.1"/>
    <property type="molecule type" value="Genomic_DNA"/>
</dbReference>
<accession>A0A7U4J8N3</accession>
<evidence type="ECO:0000313" key="2">
    <source>
        <dbReference type="EMBL" id="AJP72202.1"/>
    </source>
</evidence>
<protein>
    <submittedName>
        <fullName evidence="2">Flagellar trans-acting factor FliX</fullName>
    </submittedName>
</protein>
<evidence type="ECO:0000313" key="3">
    <source>
        <dbReference type="Proteomes" id="UP000032300"/>
    </source>
</evidence>